<evidence type="ECO:0000256" key="5">
    <source>
        <dbReference type="ARBA" id="ARBA00022989"/>
    </source>
</evidence>
<feature type="transmembrane region" description="Helical" evidence="7">
    <location>
        <begin position="14"/>
        <end position="35"/>
    </location>
</feature>
<name>A0ABX0U9E2_9FLAO</name>
<keyword evidence="3" id="KW-0808">Transferase</keyword>
<feature type="transmembrane region" description="Helical" evidence="7">
    <location>
        <begin position="47"/>
        <end position="68"/>
    </location>
</feature>
<dbReference type="InterPro" id="IPR003362">
    <property type="entry name" value="Bact_transf"/>
</dbReference>
<gene>
    <name evidence="9" type="ORF">FHR24_001916</name>
</gene>
<proteinExistence type="inferred from homology"/>
<dbReference type="NCBIfam" id="TIGR03025">
    <property type="entry name" value="EPS_sugtrans"/>
    <property type="match status" value="1"/>
</dbReference>
<feature type="transmembrane region" description="Helical" evidence="7">
    <location>
        <begin position="276"/>
        <end position="302"/>
    </location>
</feature>
<evidence type="ECO:0000256" key="6">
    <source>
        <dbReference type="ARBA" id="ARBA00023136"/>
    </source>
</evidence>
<comment type="similarity">
    <text evidence="2">Belongs to the bacterial sugar transferase family.</text>
</comment>
<dbReference type="Proteomes" id="UP000745859">
    <property type="component" value="Unassembled WGS sequence"/>
</dbReference>
<evidence type="ECO:0000313" key="9">
    <source>
        <dbReference type="EMBL" id="NIJ45448.1"/>
    </source>
</evidence>
<feature type="transmembrane region" description="Helical" evidence="7">
    <location>
        <begin position="80"/>
        <end position="99"/>
    </location>
</feature>
<evidence type="ECO:0000256" key="1">
    <source>
        <dbReference type="ARBA" id="ARBA00004141"/>
    </source>
</evidence>
<keyword evidence="5 7" id="KW-1133">Transmembrane helix</keyword>
<dbReference type="EMBL" id="JAASQL010000002">
    <property type="protein sequence ID" value="NIJ45448.1"/>
    <property type="molecule type" value="Genomic_DNA"/>
</dbReference>
<keyword evidence="6 7" id="KW-0472">Membrane</keyword>
<evidence type="ECO:0000256" key="7">
    <source>
        <dbReference type="SAM" id="Phobius"/>
    </source>
</evidence>
<evidence type="ECO:0000256" key="3">
    <source>
        <dbReference type="ARBA" id="ARBA00022679"/>
    </source>
</evidence>
<dbReference type="InterPro" id="IPR017475">
    <property type="entry name" value="EPS_sugar_tfrase"/>
</dbReference>
<comment type="caution">
    <text evidence="9">The sequence shown here is derived from an EMBL/GenBank/DDBJ whole genome shotgun (WGS) entry which is preliminary data.</text>
</comment>
<evidence type="ECO:0000256" key="2">
    <source>
        <dbReference type="ARBA" id="ARBA00006464"/>
    </source>
</evidence>
<evidence type="ECO:0000256" key="4">
    <source>
        <dbReference type="ARBA" id="ARBA00022692"/>
    </source>
</evidence>
<feature type="transmembrane region" description="Helical" evidence="7">
    <location>
        <begin position="111"/>
        <end position="131"/>
    </location>
</feature>
<feature type="domain" description="Bacterial sugar transferase" evidence="8">
    <location>
        <begin position="275"/>
        <end position="456"/>
    </location>
</feature>
<accession>A0ABX0U9E2</accession>
<dbReference type="RefSeq" id="WP_167187509.1">
    <property type="nucleotide sequence ID" value="NZ_JAASQL010000002.1"/>
</dbReference>
<evidence type="ECO:0000313" key="10">
    <source>
        <dbReference type="Proteomes" id="UP000745859"/>
    </source>
</evidence>
<dbReference type="PANTHER" id="PTHR30576:SF0">
    <property type="entry name" value="UNDECAPRENYL-PHOSPHATE N-ACETYLGALACTOSAMINYL 1-PHOSPHATE TRANSFERASE-RELATED"/>
    <property type="match status" value="1"/>
</dbReference>
<comment type="subcellular location">
    <subcellularLocation>
        <location evidence="1">Membrane</location>
        <topology evidence="1">Multi-pass membrane protein</topology>
    </subcellularLocation>
</comment>
<keyword evidence="4 7" id="KW-0812">Transmembrane</keyword>
<reference evidence="9 10" key="1">
    <citation type="submission" date="2020-03" db="EMBL/GenBank/DDBJ databases">
        <title>Genomic Encyclopedia of Type Strains, Phase IV (KMG-IV): sequencing the most valuable type-strain genomes for metagenomic binning, comparative biology and taxonomic classification.</title>
        <authorList>
            <person name="Goeker M."/>
        </authorList>
    </citation>
    <scope>NUCLEOTIDE SEQUENCE [LARGE SCALE GENOMIC DNA]</scope>
    <source>
        <strain evidence="9 10">DSM 101599</strain>
    </source>
</reference>
<sequence>MALKTKLYLSERIVLLRIIDVLFIGLGLMFSNLFFNLKYLNVVQAPISTNTGVLIAYYLVWAQVFQLFNLRDSASRFQTVRNLFITTCVCVLQYLYTPILTPVLPANRIEILIFFVTIFISVFIWRNIYIFTISKKQFYKHILFVSGEKEVLSDMYLNAGLYARDNAVVGYISENETLENQVFLDVNRTDINKVIEENDVKEIVISLKGFSKDSIEALNQKLVRVFEQGINIVNYEDYIEKITQCVPENNLTEYFYKYFNFSENHENRLYLAVLRLLDIFAGIGGLLFLVLFLPLIILGNLIGNRGALFYKQERVGRKGKNFNIIKLRSMVTNAEKNGAQWAVQNDSRITKFGKFLRKTRLDEIPQFWNILNGEMSLIGPRPERPEFVKELEKEIPLYGIRNVVKPGLTGWAQVMFPYAATIEEQQKKLRYDLYYIKYRNLYLDFKIVIKTINTVLYFKGQ</sequence>
<keyword evidence="10" id="KW-1185">Reference proteome</keyword>
<evidence type="ECO:0000259" key="8">
    <source>
        <dbReference type="Pfam" id="PF02397"/>
    </source>
</evidence>
<organism evidence="9 10">
    <name type="scientific">Wenyingzhuangia heitensis</name>
    <dbReference type="NCBI Taxonomy" id="1487859"/>
    <lineage>
        <taxon>Bacteria</taxon>
        <taxon>Pseudomonadati</taxon>
        <taxon>Bacteroidota</taxon>
        <taxon>Flavobacteriia</taxon>
        <taxon>Flavobacteriales</taxon>
        <taxon>Flavobacteriaceae</taxon>
        <taxon>Wenyingzhuangia</taxon>
    </lineage>
</organism>
<dbReference type="PANTHER" id="PTHR30576">
    <property type="entry name" value="COLANIC BIOSYNTHESIS UDP-GLUCOSE LIPID CARRIER TRANSFERASE"/>
    <property type="match status" value="1"/>
</dbReference>
<protein>
    <submittedName>
        <fullName evidence="9">Exopolysaccharide biosynthesis polyprenyl glycosylphosphotransferase</fullName>
    </submittedName>
</protein>
<dbReference type="Pfam" id="PF02397">
    <property type="entry name" value="Bac_transf"/>
    <property type="match status" value="1"/>
</dbReference>